<evidence type="ECO:0000256" key="3">
    <source>
        <dbReference type="ARBA" id="ARBA00022989"/>
    </source>
</evidence>
<feature type="chain" id="PRO_5013297293" evidence="7">
    <location>
        <begin position="22"/>
        <end position="1505"/>
    </location>
</feature>
<feature type="compositionally biased region" description="Basic and acidic residues" evidence="5">
    <location>
        <begin position="1285"/>
        <end position="1298"/>
    </location>
</feature>
<dbReference type="OMA" id="VQSYRTN"/>
<feature type="region of interest" description="Disordered" evidence="5">
    <location>
        <begin position="43"/>
        <end position="118"/>
    </location>
</feature>
<feature type="transmembrane region" description="Helical" evidence="6">
    <location>
        <begin position="127"/>
        <end position="148"/>
    </location>
</feature>
<keyword evidence="4 6" id="KW-0472">Membrane</keyword>
<feature type="region of interest" description="Disordered" evidence="5">
    <location>
        <begin position="455"/>
        <end position="514"/>
    </location>
</feature>
<evidence type="ECO:0000259" key="8">
    <source>
        <dbReference type="Pfam" id="PF10256"/>
    </source>
</evidence>
<protein>
    <submittedName>
        <fullName evidence="10">Uncharacterized protein</fullName>
    </submittedName>
</protein>
<keyword evidence="7" id="KW-0732">Signal</keyword>
<evidence type="ECO:0000256" key="7">
    <source>
        <dbReference type="SAM" id="SignalP"/>
    </source>
</evidence>
<gene>
    <name evidence="10" type="ORF">PENDEC_c019G04978</name>
</gene>
<dbReference type="Pfam" id="PF10256">
    <property type="entry name" value="Erf4"/>
    <property type="match status" value="1"/>
</dbReference>
<feature type="region of interest" description="Disordered" evidence="5">
    <location>
        <begin position="1064"/>
        <end position="1085"/>
    </location>
</feature>
<feature type="compositionally biased region" description="Polar residues" evidence="5">
    <location>
        <begin position="1301"/>
        <end position="1322"/>
    </location>
</feature>
<dbReference type="STRING" id="69771.A0A1V6P6W6"/>
<feature type="compositionally biased region" description="Acidic residues" evidence="5">
    <location>
        <begin position="981"/>
        <end position="997"/>
    </location>
</feature>
<feature type="transmembrane region" description="Helical" evidence="6">
    <location>
        <begin position="155"/>
        <end position="177"/>
    </location>
</feature>
<feature type="domain" description="Golgin subfamily A member 7/ERF4" evidence="8">
    <location>
        <begin position="1359"/>
        <end position="1475"/>
    </location>
</feature>
<feature type="transmembrane region" description="Helical" evidence="6">
    <location>
        <begin position="214"/>
        <end position="234"/>
    </location>
</feature>
<feature type="compositionally biased region" description="Basic and acidic residues" evidence="5">
    <location>
        <begin position="720"/>
        <end position="731"/>
    </location>
</feature>
<feature type="compositionally biased region" description="Polar residues" evidence="5">
    <location>
        <begin position="95"/>
        <end position="108"/>
    </location>
</feature>
<feature type="compositionally biased region" description="Polar residues" evidence="5">
    <location>
        <begin position="865"/>
        <end position="874"/>
    </location>
</feature>
<feature type="compositionally biased region" description="Polar residues" evidence="5">
    <location>
        <begin position="1007"/>
        <end position="1041"/>
    </location>
</feature>
<feature type="compositionally biased region" description="Basic and acidic residues" evidence="5">
    <location>
        <begin position="455"/>
        <end position="477"/>
    </location>
</feature>
<proteinExistence type="predicted"/>
<evidence type="ECO:0000256" key="4">
    <source>
        <dbReference type="ARBA" id="ARBA00023136"/>
    </source>
</evidence>
<feature type="region of interest" description="Disordered" evidence="5">
    <location>
        <begin position="1214"/>
        <end position="1323"/>
    </location>
</feature>
<evidence type="ECO:0000313" key="10">
    <source>
        <dbReference type="EMBL" id="OQD72731.1"/>
    </source>
</evidence>
<sequence>MRWSSLFTLVLFFLHCGVSLAAPAVGLGERDVDAVATLDKRVEQGTTTTATNEDATETNRPMTMGTQVTGTTATTTTGSNTTTSSTGHTYAATTVPSLDGTSSSNSQASRHETQSAYSGGLPIKPEITPALGVGGFILLILGGALALIGIRKQWVFIFLSTAFLAALGVTVLIVYVMNPPISNGVQGGYLVAVVVTGAIFGGLALVFRELTEGLCCLLGGFCISMWLMTLKSGGLLTGKGARAGFIIAFAAGFYCLSFSHYTREYGTMLCAAFGGATALVLGIDCFSRAGLKEFWLYIWGLNDDMFPYNTSTYPVTRNIRVEIAVIIVITAFGVIGQMRLWKVIKARRTEEEDSRQETERKKDEDDIEVGRQLEADNLRELAKWERAYGNGHDDKEPSLSETAIADDSRRGSDGFGSATHEKDTSMEMKDIAITEESADAFDSGKRLETVEEVVHDPRAEHEEVSSHREVKDREESRLGSAISQKKAAQSHFDEDNDSEHGAVLGSEAGSLRGSRKSWMNGLSWRSSNVQLPDPQSVFQNPLIVHDDGTSSVAGVIDDLTLASGPPSIAPGIYDDEEDQVNERNITNEGTTEQNVLSEAALGKLNSQGRQSGAPTAATTKADLPTPHELEGRKDDTTFNEENVPKNQGSKTAAATAPTGDPVGVLGQKSKDVGEQLQHDQQATQLEDKKQEVSVTVLEKAESSIEDSMSEKPPSTSPEVGQKDIDDARDPHSNVGNNVTVADSASQTKLTGTLKRSTLDMTNVRQIPEQTSKVIHSFRTKEWAKHLADAETPDLEPLELEREEDSDVADQAAPVYVDSLLQTALNAQPPPVVISPELSVSSSEQTQRRSDYSSLPSPEMSRSKARNSFHNLSSRSPPPWARNASTGLIAPHQEEQDVITPMLRSTSTPYLTITAPGNGKEEKGSPRWSDPPPLLAVRESIMRNRMSSTSLRHDPWASRNASRQSLAEPIQTTSPTMAVPDERDEDFEAPAPNDDDDVPLSKRRIMLQRQSMQSATETSAMNLPSAMSPQSYEQSRSPQFIPTDTERSESRMAAWRQSVREDISQHRNPLAFQGSSPEAASLERSRSPWGSMQQMRETSSFHVDKAVADRMQRGSMADLLHRQAMRRMQASANRGTHSSRGNSVEATPAFASRRRQCVPITGPSSLPAILRPPAVRLANPVNHVPRITPIAIPPANVSDESLAFAPQSPLLSVPERRRSRLVPSPTSQTSLVVERSQGETESERTSIGLPPRHRRSEQLSPTTMAAAFAGSAAREVENLRPPEAVHLAEDGSRRDDGRPRHMQSQTSLRSQSQIASIPSNTGQAPPEIAEELAWGPAHPCYPHFNPHVPIGSQEYLTTRVIRIRRDWMIKGDLAPTFSNLYPEILDPLLSEQEFRKVIATVNEGVIKAFDPYSLRNWFDGAVGLLTGWVWDDLNAPRVKRQLQHVEDWLEKWNRQVGSKDGVHIWSLRRTAYMSIDIQIPDPKVGIVPSEGAPSLANTRPSTGVGN</sequence>
<feature type="signal peptide" evidence="7">
    <location>
        <begin position="1"/>
        <end position="21"/>
    </location>
</feature>
<dbReference type="Proteomes" id="UP000191522">
    <property type="component" value="Unassembled WGS sequence"/>
</dbReference>
<keyword evidence="2 6" id="KW-0812">Transmembrane</keyword>
<evidence type="ECO:0000256" key="6">
    <source>
        <dbReference type="SAM" id="Phobius"/>
    </source>
</evidence>
<evidence type="ECO:0000256" key="1">
    <source>
        <dbReference type="ARBA" id="ARBA00004141"/>
    </source>
</evidence>
<feature type="compositionally biased region" description="Polar residues" evidence="5">
    <location>
        <begin position="604"/>
        <end position="618"/>
    </location>
</feature>
<feature type="compositionally biased region" description="Low complexity" evidence="5">
    <location>
        <begin position="63"/>
        <end position="94"/>
    </location>
</feature>
<comment type="caution">
    <text evidence="10">The sequence shown here is derived from an EMBL/GenBank/DDBJ whole genome shotgun (WGS) entry which is preliminary data.</text>
</comment>
<feature type="domain" description="TM7S3/TM198-like" evidence="9">
    <location>
        <begin position="135"/>
        <end position="338"/>
    </location>
</feature>
<feature type="region of interest" description="Disordered" evidence="5">
    <location>
        <begin position="834"/>
        <end position="884"/>
    </location>
</feature>
<dbReference type="OrthoDB" id="5377273at2759"/>
<dbReference type="EMBL" id="MDYL01000019">
    <property type="protein sequence ID" value="OQD72731.1"/>
    <property type="molecule type" value="Genomic_DNA"/>
</dbReference>
<feature type="compositionally biased region" description="Basic and acidic residues" evidence="5">
    <location>
        <begin position="668"/>
        <end position="677"/>
    </location>
</feature>
<comment type="subcellular location">
    <subcellularLocation>
        <location evidence="1">Membrane</location>
        <topology evidence="1">Multi-pass membrane protein</topology>
    </subcellularLocation>
</comment>
<organism evidence="10 11">
    <name type="scientific">Penicillium decumbens</name>
    <dbReference type="NCBI Taxonomy" id="69771"/>
    <lineage>
        <taxon>Eukaryota</taxon>
        <taxon>Fungi</taxon>
        <taxon>Dikarya</taxon>
        <taxon>Ascomycota</taxon>
        <taxon>Pezizomycotina</taxon>
        <taxon>Eurotiomycetes</taxon>
        <taxon>Eurotiomycetidae</taxon>
        <taxon>Eurotiales</taxon>
        <taxon>Aspergillaceae</taxon>
        <taxon>Penicillium</taxon>
    </lineage>
</organism>
<dbReference type="InterPro" id="IPR025256">
    <property type="entry name" value="TM7S3/TM198-like_dom"/>
</dbReference>
<keyword evidence="3 6" id="KW-1133">Transmembrane helix</keyword>
<feature type="region of interest" description="Disordered" evidence="5">
    <location>
        <begin position="570"/>
        <end position="747"/>
    </location>
</feature>
<name>A0A1V6P6W6_PENDC</name>
<feature type="compositionally biased region" description="Polar residues" evidence="5">
    <location>
        <begin position="582"/>
        <end position="596"/>
    </location>
</feature>
<feature type="transmembrane region" description="Helical" evidence="6">
    <location>
        <begin position="189"/>
        <end position="207"/>
    </location>
</feature>
<feature type="transmembrane region" description="Helical" evidence="6">
    <location>
        <begin position="240"/>
        <end position="258"/>
    </location>
</feature>
<feature type="compositionally biased region" description="Polar residues" evidence="5">
    <location>
        <begin position="733"/>
        <end position="747"/>
    </location>
</feature>
<dbReference type="PANTHER" id="PTHR39469:SF1">
    <property type="entry name" value="DUF4203 DOMAIN-CONTAINING PROTEIN"/>
    <property type="match status" value="1"/>
</dbReference>
<evidence type="ECO:0000259" key="9">
    <source>
        <dbReference type="Pfam" id="PF13886"/>
    </source>
</evidence>
<feature type="transmembrane region" description="Helical" evidence="6">
    <location>
        <begin position="323"/>
        <end position="341"/>
    </location>
</feature>
<keyword evidence="11" id="KW-1185">Reference proteome</keyword>
<dbReference type="GO" id="GO:0016020">
    <property type="term" value="C:membrane"/>
    <property type="evidence" value="ECO:0007669"/>
    <property type="project" value="UniProtKB-SubCell"/>
</dbReference>
<dbReference type="Pfam" id="PF13886">
    <property type="entry name" value="TM7S3_TM198"/>
    <property type="match status" value="1"/>
</dbReference>
<feature type="compositionally biased region" description="Polar residues" evidence="5">
    <location>
        <begin position="958"/>
        <end position="975"/>
    </location>
</feature>
<evidence type="ECO:0000256" key="2">
    <source>
        <dbReference type="ARBA" id="ARBA00022692"/>
    </source>
</evidence>
<feature type="compositionally biased region" description="Basic and acidic residues" evidence="5">
    <location>
        <begin position="419"/>
        <end position="428"/>
    </location>
</feature>
<dbReference type="PANTHER" id="PTHR39469">
    <property type="entry name" value="CHROMOSOME 1, WHOLE GENOME SHOTGUN SEQUENCE"/>
    <property type="match status" value="1"/>
</dbReference>
<evidence type="ECO:0000313" key="11">
    <source>
        <dbReference type="Proteomes" id="UP000191522"/>
    </source>
</evidence>
<feature type="region of interest" description="Disordered" evidence="5">
    <location>
        <begin position="946"/>
        <end position="1052"/>
    </location>
</feature>
<evidence type="ECO:0000256" key="5">
    <source>
        <dbReference type="SAM" id="MobiDB-lite"/>
    </source>
</evidence>
<feature type="compositionally biased region" description="Basic and acidic residues" evidence="5">
    <location>
        <begin position="389"/>
        <end position="398"/>
    </location>
</feature>
<feature type="compositionally biased region" description="Basic and acidic residues" evidence="5">
    <location>
        <begin position="625"/>
        <end position="636"/>
    </location>
</feature>
<feature type="region of interest" description="Disordered" evidence="5">
    <location>
        <begin position="389"/>
        <end position="428"/>
    </location>
</feature>
<reference evidence="11" key="1">
    <citation type="journal article" date="2017" name="Nat. Microbiol.">
        <title>Global analysis of biosynthetic gene clusters reveals vast potential of secondary metabolite production in Penicillium species.</title>
        <authorList>
            <person name="Nielsen J.C."/>
            <person name="Grijseels S."/>
            <person name="Prigent S."/>
            <person name="Ji B."/>
            <person name="Dainat J."/>
            <person name="Nielsen K.F."/>
            <person name="Frisvad J.C."/>
            <person name="Workman M."/>
            <person name="Nielsen J."/>
        </authorList>
    </citation>
    <scope>NUCLEOTIDE SEQUENCE [LARGE SCALE GENOMIC DNA]</scope>
    <source>
        <strain evidence="11">IBT 11843</strain>
    </source>
</reference>
<accession>A0A1V6P6W6</accession>
<dbReference type="InterPro" id="IPR019383">
    <property type="entry name" value="Golgin_A_7/ERF4"/>
</dbReference>